<feature type="compositionally biased region" description="Low complexity" evidence="1">
    <location>
        <begin position="68"/>
        <end position="77"/>
    </location>
</feature>
<evidence type="ECO:0000256" key="1">
    <source>
        <dbReference type="SAM" id="MobiDB-lite"/>
    </source>
</evidence>
<dbReference type="Proteomes" id="UP000270094">
    <property type="component" value="Unassembled WGS sequence"/>
</dbReference>
<feature type="compositionally biased region" description="Polar residues" evidence="1">
    <location>
        <begin position="22"/>
        <end position="39"/>
    </location>
</feature>
<proteinExistence type="predicted"/>
<accession>A0A3P7IFW9</accession>
<dbReference type="AlphaFoldDB" id="A0A3P7IFW9"/>
<reference evidence="2 3" key="1">
    <citation type="submission" date="2018-11" db="EMBL/GenBank/DDBJ databases">
        <authorList>
            <consortium name="Pathogen Informatics"/>
        </authorList>
    </citation>
    <scope>NUCLEOTIDE SEQUENCE [LARGE SCALE GENOMIC DNA]</scope>
</reference>
<keyword evidence="3" id="KW-1185">Reference proteome</keyword>
<organism evidence="2 3">
    <name type="scientific">Strongylus vulgaris</name>
    <name type="common">Blood worm</name>
    <dbReference type="NCBI Taxonomy" id="40348"/>
    <lineage>
        <taxon>Eukaryota</taxon>
        <taxon>Metazoa</taxon>
        <taxon>Ecdysozoa</taxon>
        <taxon>Nematoda</taxon>
        <taxon>Chromadorea</taxon>
        <taxon>Rhabditida</taxon>
        <taxon>Rhabditina</taxon>
        <taxon>Rhabditomorpha</taxon>
        <taxon>Strongyloidea</taxon>
        <taxon>Strongylidae</taxon>
        <taxon>Strongylus</taxon>
    </lineage>
</organism>
<evidence type="ECO:0000313" key="3">
    <source>
        <dbReference type="Proteomes" id="UP000270094"/>
    </source>
</evidence>
<dbReference type="EMBL" id="UYYB01022493">
    <property type="protein sequence ID" value="VDM71870.1"/>
    <property type="molecule type" value="Genomic_DNA"/>
</dbReference>
<dbReference type="OrthoDB" id="29661at2759"/>
<protein>
    <submittedName>
        <fullName evidence="2">Uncharacterized protein</fullName>
    </submittedName>
</protein>
<feature type="compositionally biased region" description="Basic and acidic residues" evidence="1">
    <location>
        <begin position="40"/>
        <end position="54"/>
    </location>
</feature>
<feature type="region of interest" description="Disordered" evidence="1">
    <location>
        <begin position="1"/>
        <end position="84"/>
    </location>
</feature>
<name>A0A3P7IFW9_STRVU</name>
<evidence type="ECO:0000313" key="2">
    <source>
        <dbReference type="EMBL" id="VDM71870.1"/>
    </source>
</evidence>
<sequence length="113" mass="12411">MDTIHSQYGAQPDSRESPALGRQSQGSPTSSGKQTPSSDGKSDDAQKTTDEPAPVRKTAGLSPRRSTSESSGEQSPSIATKSRFTCTKVEEPKIIFPSHHGEYMFRRLFMRKH</sequence>
<gene>
    <name evidence="2" type="ORF">SVUK_LOCUS6868</name>
</gene>